<dbReference type="EMBL" id="LT671821">
    <property type="protein sequence ID" value="SHO76379.1"/>
    <property type="molecule type" value="Genomic_DNA"/>
</dbReference>
<dbReference type="SUPFAM" id="SSF55666">
    <property type="entry name" value="Ribonuclease PH domain 2-like"/>
    <property type="match status" value="1"/>
</dbReference>
<reference evidence="10" key="1">
    <citation type="journal article" date="2017" name="Nucleic Acids Res.">
        <title>Proteogenomics produces comprehensive and highly accurate protein-coding gene annotation in a complete genome assembly of Malassezia sympodialis.</title>
        <authorList>
            <person name="Zhu Y."/>
            <person name="Engstroem P.G."/>
            <person name="Tellgren-Roth C."/>
            <person name="Baudo C.D."/>
            <person name="Kennell J.C."/>
            <person name="Sun S."/>
            <person name="Billmyre R.B."/>
            <person name="Schroeder M.S."/>
            <person name="Andersson A."/>
            <person name="Holm T."/>
            <person name="Sigurgeirsson B."/>
            <person name="Wu G."/>
            <person name="Sankaranarayanan S.R."/>
            <person name="Siddharthan R."/>
            <person name="Sanyal K."/>
            <person name="Lundeberg J."/>
            <person name="Nystedt B."/>
            <person name="Boekhout T."/>
            <person name="Dawson T.L. Jr."/>
            <person name="Heitman J."/>
            <person name="Scheynius A."/>
            <person name="Lehtioe J."/>
        </authorList>
    </citation>
    <scope>NUCLEOTIDE SEQUENCE [LARGE SCALE GENOMIC DNA]</scope>
    <source>
        <strain evidence="10">ATCC 42132</strain>
    </source>
</reference>
<dbReference type="OMA" id="RWPVCVT"/>
<dbReference type="GO" id="GO:0071028">
    <property type="term" value="P:nuclear mRNA surveillance"/>
    <property type="evidence" value="ECO:0007669"/>
    <property type="project" value="TreeGrafter"/>
</dbReference>
<dbReference type="GO" id="GO:0000176">
    <property type="term" value="C:nuclear exosome (RNase complex)"/>
    <property type="evidence" value="ECO:0007669"/>
    <property type="project" value="UniProtKB-ARBA"/>
</dbReference>
<protein>
    <recommendedName>
        <fullName evidence="6">Ribosomal RNA-processing protein 42</fullName>
    </recommendedName>
</protein>
<organism evidence="9 10">
    <name type="scientific">Malassezia sympodialis (strain ATCC 42132)</name>
    <name type="common">Atopic eczema-associated yeast</name>
    <dbReference type="NCBI Taxonomy" id="1230383"/>
    <lineage>
        <taxon>Eukaryota</taxon>
        <taxon>Fungi</taxon>
        <taxon>Dikarya</taxon>
        <taxon>Basidiomycota</taxon>
        <taxon>Ustilaginomycotina</taxon>
        <taxon>Malasseziomycetes</taxon>
        <taxon>Malasseziales</taxon>
        <taxon>Malasseziaceae</taxon>
        <taxon>Malassezia</taxon>
    </lineage>
</organism>
<evidence type="ECO:0000256" key="5">
    <source>
        <dbReference type="ARBA" id="ARBA00022835"/>
    </source>
</evidence>
<dbReference type="OrthoDB" id="272245at2759"/>
<evidence type="ECO:0000259" key="8">
    <source>
        <dbReference type="Pfam" id="PF03725"/>
    </source>
</evidence>
<dbReference type="GO" id="GO:0000177">
    <property type="term" value="C:cytoplasmic exosome (RNase complex)"/>
    <property type="evidence" value="ECO:0007669"/>
    <property type="project" value="TreeGrafter"/>
</dbReference>
<proteinExistence type="inferred from homology"/>
<evidence type="ECO:0000313" key="9">
    <source>
        <dbReference type="EMBL" id="SHO76379.1"/>
    </source>
</evidence>
<dbReference type="Proteomes" id="UP000186303">
    <property type="component" value="Chromosome 1"/>
</dbReference>
<dbReference type="GO" id="GO:0034473">
    <property type="term" value="P:U1 snRNA 3'-end processing"/>
    <property type="evidence" value="ECO:0007669"/>
    <property type="project" value="TreeGrafter"/>
</dbReference>
<gene>
    <name evidence="9" type="ORF">MSYG_0717</name>
</gene>
<comment type="similarity">
    <text evidence="3">Belongs to the RNase PH family.</text>
</comment>
<dbReference type="InterPro" id="IPR050590">
    <property type="entry name" value="Exosome_comp_Rrp42_subfam"/>
</dbReference>
<dbReference type="VEuPathDB" id="FungiDB:MSYG_0717"/>
<sequence length="339" mass="36505">MAPVALSRAERSYVLDGLCASPAQRSDGRGLRDVRPIQLESSMSQQADGSARVVLGSTEVMCGIKAEVESYLCPHVGLEQDGEPSQQRFAPWLPPRPRIEVLVEYSPALLHEHSAPELGMITGTVQDMVQACFAPYGDKIGPFDARQFVVVPYAKFWRLYLDVYVLSWSGGNVLDAVFAAVFSALWDVRIPVTQALSIDRASQGVSTDATDPAGMKFLTRGRQATGGAASSASSGTVTQAVDFALTSEWDDGHTLYGREEVPVCVSVYPVQGTFLLDPTLEEESALSSSVVVFASQSGRVYGVRQRGDASLSLSAVHEATDIGVYYARQLAQTLQGFLS</sequence>
<dbReference type="PANTHER" id="PTHR11097">
    <property type="entry name" value="EXOSOME COMPLEX EXONUCLEASE RIBOSOMAL RNA PROCESSING PROTEIN"/>
    <property type="match status" value="1"/>
</dbReference>
<dbReference type="AlphaFoldDB" id="A0A1M8A1V6"/>
<evidence type="ECO:0000256" key="2">
    <source>
        <dbReference type="ARBA" id="ARBA00004604"/>
    </source>
</evidence>
<keyword evidence="4" id="KW-0963">Cytoplasm</keyword>
<feature type="domain" description="Exoribonuclease phosphorolytic" evidence="7">
    <location>
        <begin position="34"/>
        <end position="191"/>
    </location>
</feature>
<evidence type="ECO:0000256" key="4">
    <source>
        <dbReference type="ARBA" id="ARBA00022490"/>
    </source>
</evidence>
<dbReference type="Pfam" id="PF01138">
    <property type="entry name" value="RNase_PH"/>
    <property type="match status" value="1"/>
</dbReference>
<dbReference type="InterPro" id="IPR027408">
    <property type="entry name" value="PNPase/RNase_PH_dom_sf"/>
</dbReference>
<dbReference type="GO" id="GO:0034476">
    <property type="term" value="P:U5 snRNA 3'-end processing"/>
    <property type="evidence" value="ECO:0007669"/>
    <property type="project" value="TreeGrafter"/>
</dbReference>
<evidence type="ECO:0000256" key="3">
    <source>
        <dbReference type="ARBA" id="ARBA00006678"/>
    </source>
</evidence>
<evidence type="ECO:0000313" key="10">
    <source>
        <dbReference type="Proteomes" id="UP000186303"/>
    </source>
</evidence>
<keyword evidence="10" id="KW-1185">Reference proteome</keyword>
<dbReference type="GO" id="GO:0000467">
    <property type="term" value="P:exonucleolytic trimming to generate mature 3'-end of 5.8S rRNA from tricistronic rRNA transcript (SSU-rRNA, 5.8S rRNA, LSU-rRNA)"/>
    <property type="evidence" value="ECO:0007669"/>
    <property type="project" value="TreeGrafter"/>
</dbReference>
<dbReference type="GO" id="GO:0071035">
    <property type="term" value="P:nuclear polyadenylation-dependent rRNA catabolic process"/>
    <property type="evidence" value="ECO:0007669"/>
    <property type="project" value="TreeGrafter"/>
</dbReference>
<dbReference type="PANTHER" id="PTHR11097:SF8">
    <property type="entry name" value="EXOSOME COMPLEX COMPONENT RRP42"/>
    <property type="match status" value="1"/>
</dbReference>
<dbReference type="Gene3D" id="3.30.230.70">
    <property type="entry name" value="GHMP Kinase, N-terminal domain"/>
    <property type="match status" value="1"/>
</dbReference>
<dbReference type="STRING" id="1230383.A0A1M8A1V6"/>
<name>A0A1M8A1V6_MALS4</name>
<dbReference type="InterPro" id="IPR036345">
    <property type="entry name" value="ExoRNase_PH_dom2_sf"/>
</dbReference>
<dbReference type="GO" id="GO:0016075">
    <property type="term" value="P:rRNA catabolic process"/>
    <property type="evidence" value="ECO:0007669"/>
    <property type="project" value="TreeGrafter"/>
</dbReference>
<comment type="subcellular location">
    <subcellularLocation>
        <location evidence="1">Cytoplasm</location>
    </subcellularLocation>
    <subcellularLocation>
        <location evidence="2">Nucleus</location>
        <location evidence="2">Nucleolus</location>
    </subcellularLocation>
</comment>
<dbReference type="GO" id="GO:0034475">
    <property type="term" value="P:U4 snRNA 3'-end processing"/>
    <property type="evidence" value="ECO:0007669"/>
    <property type="project" value="TreeGrafter"/>
</dbReference>
<dbReference type="InterPro" id="IPR015847">
    <property type="entry name" value="ExoRNase_PH_dom2"/>
</dbReference>
<evidence type="ECO:0000259" key="7">
    <source>
        <dbReference type="Pfam" id="PF01138"/>
    </source>
</evidence>
<evidence type="ECO:0000256" key="6">
    <source>
        <dbReference type="ARBA" id="ARBA00042523"/>
    </source>
</evidence>
<dbReference type="InterPro" id="IPR020568">
    <property type="entry name" value="Ribosomal_Su5_D2-typ_SF"/>
</dbReference>
<dbReference type="Pfam" id="PF03725">
    <property type="entry name" value="RNase_PH_C"/>
    <property type="match status" value="1"/>
</dbReference>
<evidence type="ECO:0000256" key="1">
    <source>
        <dbReference type="ARBA" id="ARBA00004496"/>
    </source>
</evidence>
<feature type="domain" description="Exoribonuclease phosphorolytic" evidence="8">
    <location>
        <begin position="261"/>
        <end position="323"/>
    </location>
</feature>
<keyword evidence="5" id="KW-0271">Exosome</keyword>
<dbReference type="GO" id="GO:0005730">
    <property type="term" value="C:nucleolus"/>
    <property type="evidence" value="ECO:0007669"/>
    <property type="project" value="UniProtKB-SubCell"/>
</dbReference>
<accession>A0A1M8A1V6</accession>
<dbReference type="GO" id="GO:0035925">
    <property type="term" value="F:mRNA 3'-UTR AU-rich region binding"/>
    <property type="evidence" value="ECO:0007669"/>
    <property type="project" value="TreeGrafter"/>
</dbReference>
<dbReference type="InterPro" id="IPR001247">
    <property type="entry name" value="ExoRNase_PH_dom1"/>
</dbReference>
<dbReference type="GO" id="GO:0071038">
    <property type="term" value="P:TRAMP-dependent tRNA surveillance pathway"/>
    <property type="evidence" value="ECO:0007669"/>
    <property type="project" value="TreeGrafter"/>
</dbReference>
<dbReference type="SUPFAM" id="SSF54211">
    <property type="entry name" value="Ribosomal protein S5 domain 2-like"/>
    <property type="match status" value="1"/>
</dbReference>